<evidence type="ECO:0000313" key="1">
    <source>
        <dbReference type="EMBL" id="GAU91665.1"/>
    </source>
</evidence>
<accession>A0A1D1UT70</accession>
<comment type="caution">
    <text evidence="1">The sequence shown here is derived from an EMBL/GenBank/DDBJ whole genome shotgun (WGS) entry which is preliminary data.</text>
</comment>
<sequence>MVKKPYQKPVYMYHELCFGLTIAIIKAARCNNQTYAHEVQFGLYRGWILVSSARQNNKNITLTKYFSNKHDQSKDQHDGAQPV</sequence>
<gene>
    <name evidence="1" type="primary">RvY_03878-1</name>
    <name evidence="1" type="synonym">RvY_03878.1</name>
    <name evidence="1" type="ORF">RvY_03878</name>
</gene>
<proteinExistence type="predicted"/>
<reference evidence="1 2" key="1">
    <citation type="journal article" date="2016" name="Nat. Commun.">
        <title>Extremotolerant tardigrade genome and improved radiotolerance of human cultured cells by tardigrade-unique protein.</title>
        <authorList>
            <person name="Hashimoto T."/>
            <person name="Horikawa D.D."/>
            <person name="Saito Y."/>
            <person name="Kuwahara H."/>
            <person name="Kozuka-Hata H."/>
            <person name="Shin-I T."/>
            <person name="Minakuchi Y."/>
            <person name="Ohishi K."/>
            <person name="Motoyama A."/>
            <person name="Aizu T."/>
            <person name="Enomoto A."/>
            <person name="Kondo K."/>
            <person name="Tanaka S."/>
            <person name="Hara Y."/>
            <person name="Koshikawa S."/>
            <person name="Sagara H."/>
            <person name="Miura T."/>
            <person name="Yokobori S."/>
            <person name="Miyagawa K."/>
            <person name="Suzuki Y."/>
            <person name="Kubo T."/>
            <person name="Oyama M."/>
            <person name="Kohara Y."/>
            <person name="Fujiyama A."/>
            <person name="Arakawa K."/>
            <person name="Katayama T."/>
            <person name="Toyoda A."/>
            <person name="Kunieda T."/>
        </authorList>
    </citation>
    <scope>NUCLEOTIDE SEQUENCE [LARGE SCALE GENOMIC DNA]</scope>
    <source>
        <strain evidence="1 2">YOKOZUNA-1</strain>
    </source>
</reference>
<evidence type="ECO:0000313" key="2">
    <source>
        <dbReference type="Proteomes" id="UP000186922"/>
    </source>
</evidence>
<organism evidence="1 2">
    <name type="scientific">Ramazzottius varieornatus</name>
    <name type="common">Water bear</name>
    <name type="synonym">Tardigrade</name>
    <dbReference type="NCBI Taxonomy" id="947166"/>
    <lineage>
        <taxon>Eukaryota</taxon>
        <taxon>Metazoa</taxon>
        <taxon>Ecdysozoa</taxon>
        <taxon>Tardigrada</taxon>
        <taxon>Eutardigrada</taxon>
        <taxon>Parachela</taxon>
        <taxon>Hypsibioidea</taxon>
        <taxon>Ramazzottiidae</taxon>
        <taxon>Ramazzottius</taxon>
    </lineage>
</organism>
<dbReference type="Proteomes" id="UP000186922">
    <property type="component" value="Unassembled WGS sequence"/>
</dbReference>
<dbReference type="EMBL" id="BDGG01000002">
    <property type="protein sequence ID" value="GAU91665.1"/>
    <property type="molecule type" value="Genomic_DNA"/>
</dbReference>
<dbReference type="AlphaFoldDB" id="A0A1D1UT70"/>
<protein>
    <submittedName>
        <fullName evidence="1">Uncharacterized protein</fullName>
    </submittedName>
</protein>
<name>A0A1D1UT70_RAMVA</name>
<keyword evidence="2" id="KW-1185">Reference proteome</keyword>